<gene>
    <name evidence="8" type="ORF">PSAL00342_LOCUS1297</name>
</gene>
<evidence type="ECO:0000256" key="2">
    <source>
        <dbReference type="ARBA" id="ARBA00009457"/>
    </source>
</evidence>
<name>A0A7S3UC86_9CHLO</name>
<evidence type="ECO:0000313" key="8">
    <source>
        <dbReference type="EMBL" id="CAE0607480.1"/>
    </source>
</evidence>
<dbReference type="PANTHER" id="PTHR10926">
    <property type="entry name" value="CELL CYCLE CONTROL PROTEIN 50"/>
    <property type="match status" value="1"/>
</dbReference>
<accession>A0A7S3UC86</accession>
<feature type="transmembrane region" description="Helical" evidence="7">
    <location>
        <begin position="313"/>
        <end position="338"/>
    </location>
</feature>
<dbReference type="Pfam" id="PF03381">
    <property type="entry name" value="CDC50"/>
    <property type="match status" value="1"/>
</dbReference>
<evidence type="ECO:0000256" key="3">
    <source>
        <dbReference type="ARBA" id="ARBA00022692"/>
    </source>
</evidence>
<comment type="similarity">
    <text evidence="2 6">Belongs to the CDC50/LEM3 family.</text>
</comment>
<dbReference type="GO" id="GO:0005783">
    <property type="term" value="C:endoplasmic reticulum"/>
    <property type="evidence" value="ECO:0007669"/>
    <property type="project" value="TreeGrafter"/>
</dbReference>
<dbReference type="AlphaFoldDB" id="A0A7S3UC86"/>
<sequence>MPGCCRRKKIRTDNDEECEEENETNRPKYGAFTQQNLPACKLVLSPRLVLSCLLCVAIVFIPIGIATLVAARSVKQVSVRYDNVCFDKDTQGPWYQYMEGRNWECQKDCSVTLHIEEKMKAPVYLYYRLENFYQNHRRYVSSRSYSQLQGLATGPQSECDPIEYVGGNRSFPITPCGLTAWTNFNDTYELESVRNGSAVATIDVSDEGIAWKADMDRAFSDVEPENFNTKEMMQYRGGAPIRTQYINQDERFLNWMRLSTFSTFRKLWGRIETDIAADTEIRVNVTNCYNSYRINGKKYVSLSTASWIGGDNMFLPIAFIAVGSICGAAWLGFGASYLMRPRKLGDSRVLSWNRKA</sequence>
<feature type="transmembrane region" description="Helical" evidence="7">
    <location>
        <begin position="48"/>
        <end position="71"/>
    </location>
</feature>
<dbReference type="PANTHER" id="PTHR10926:SF0">
    <property type="entry name" value="CDC50, ISOFORM A"/>
    <property type="match status" value="1"/>
</dbReference>
<evidence type="ECO:0000256" key="5">
    <source>
        <dbReference type="ARBA" id="ARBA00023136"/>
    </source>
</evidence>
<reference evidence="8" key="1">
    <citation type="submission" date="2021-01" db="EMBL/GenBank/DDBJ databases">
        <authorList>
            <person name="Corre E."/>
            <person name="Pelletier E."/>
            <person name="Niang G."/>
            <person name="Scheremetjew M."/>
            <person name="Finn R."/>
            <person name="Kale V."/>
            <person name="Holt S."/>
            <person name="Cochrane G."/>
            <person name="Meng A."/>
            <person name="Brown T."/>
            <person name="Cohen L."/>
        </authorList>
    </citation>
    <scope>NUCLEOTIDE SEQUENCE</scope>
    <source>
        <strain evidence="8">CCMP1897</strain>
    </source>
</reference>
<dbReference type="EMBL" id="HBIS01001475">
    <property type="protein sequence ID" value="CAE0607480.1"/>
    <property type="molecule type" value="Transcribed_RNA"/>
</dbReference>
<keyword evidence="4 7" id="KW-1133">Transmembrane helix</keyword>
<organism evidence="8">
    <name type="scientific">Picocystis salinarum</name>
    <dbReference type="NCBI Taxonomy" id="88271"/>
    <lineage>
        <taxon>Eukaryota</taxon>
        <taxon>Viridiplantae</taxon>
        <taxon>Chlorophyta</taxon>
        <taxon>Picocystophyceae</taxon>
        <taxon>Picocystales</taxon>
        <taxon>Picocystaceae</taxon>
        <taxon>Picocystis</taxon>
    </lineage>
</organism>
<dbReference type="GO" id="GO:0005794">
    <property type="term" value="C:Golgi apparatus"/>
    <property type="evidence" value="ECO:0007669"/>
    <property type="project" value="TreeGrafter"/>
</dbReference>
<proteinExistence type="inferred from homology"/>
<dbReference type="PIRSF" id="PIRSF015840">
    <property type="entry name" value="DUF284_TM_euk"/>
    <property type="match status" value="1"/>
</dbReference>
<keyword evidence="3 7" id="KW-0812">Transmembrane</keyword>
<dbReference type="GO" id="GO:0005886">
    <property type="term" value="C:plasma membrane"/>
    <property type="evidence" value="ECO:0007669"/>
    <property type="project" value="TreeGrafter"/>
</dbReference>
<evidence type="ECO:0000256" key="4">
    <source>
        <dbReference type="ARBA" id="ARBA00022989"/>
    </source>
</evidence>
<evidence type="ECO:0000256" key="6">
    <source>
        <dbReference type="PIRNR" id="PIRNR015840"/>
    </source>
</evidence>
<evidence type="ECO:0000256" key="1">
    <source>
        <dbReference type="ARBA" id="ARBA00004141"/>
    </source>
</evidence>
<keyword evidence="5 6" id="KW-0472">Membrane</keyword>
<dbReference type="InterPro" id="IPR005045">
    <property type="entry name" value="CDC50/LEM3_fam"/>
</dbReference>
<protein>
    <recommendedName>
        <fullName evidence="6">ALA-interacting subunit</fullName>
    </recommendedName>
</protein>
<comment type="subcellular location">
    <subcellularLocation>
        <location evidence="1">Membrane</location>
        <topology evidence="1">Multi-pass membrane protein</topology>
    </subcellularLocation>
</comment>
<evidence type="ECO:0000256" key="7">
    <source>
        <dbReference type="SAM" id="Phobius"/>
    </source>
</evidence>